<accession>A0AA38UXU3</accession>
<keyword evidence="2" id="KW-0732">Signal</keyword>
<sequence>MQPVRPRMKKVLLTGFVACMSLFHISSGAPIPRPTRPAEPTAASLPASSSIPNQNTGSSTSSSPSPSPSTTTRQAQAHQPSTPSSRAASGPSTAPTPDAPPRPSSFSLGFNLGQIDYAAAGIARRVSRIFVKRMSAQSSRSTRSTRSAQSAGVVQSQEGEEKERERERERVTLVPVVESELSSLGPAEEGEDEVGRLVPVHVVDDPAHTEVGTSSVNEPKDGEMVAPDIRACRWGCI</sequence>
<feature type="signal peptide" evidence="2">
    <location>
        <begin position="1"/>
        <end position="28"/>
    </location>
</feature>
<proteinExistence type="predicted"/>
<evidence type="ECO:0000313" key="4">
    <source>
        <dbReference type="Proteomes" id="UP001163850"/>
    </source>
</evidence>
<dbReference type="EMBL" id="MU801904">
    <property type="protein sequence ID" value="KAJ3988856.1"/>
    <property type="molecule type" value="Genomic_DNA"/>
</dbReference>
<feature type="compositionally biased region" description="Low complexity" evidence="1">
    <location>
        <begin position="58"/>
        <end position="72"/>
    </location>
</feature>
<comment type="caution">
    <text evidence="3">The sequence shown here is derived from an EMBL/GenBank/DDBJ whole genome shotgun (WGS) entry which is preliminary data.</text>
</comment>
<name>A0AA38UXU3_9AGAR</name>
<gene>
    <name evidence="3" type="ORF">F5890DRAFT_1550166</name>
</gene>
<feature type="compositionally biased region" description="Polar residues" evidence="1">
    <location>
        <begin position="73"/>
        <end position="95"/>
    </location>
</feature>
<feature type="compositionally biased region" description="Low complexity" evidence="1">
    <location>
        <begin position="135"/>
        <end position="151"/>
    </location>
</feature>
<organism evidence="3 4">
    <name type="scientific">Lentinula detonsa</name>
    <dbReference type="NCBI Taxonomy" id="2804962"/>
    <lineage>
        <taxon>Eukaryota</taxon>
        <taxon>Fungi</taxon>
        <taxon>Dikarya</taxon>
        <taxon>Basidiomycota</taxon>
        <taxon>Agaricomycotina</taxon>
        <taxon>Agaricomycetes</taxon>
        <taxon>Agaricomycetidae</taxon>
        <taxon>Agaricales</taxon>
        <taxon>Marasmiineae</taxon>
        <taxon>Omphalotaceae</taxon>
        <taxon>Lentinula</taxon>
    </lineage>
</organism>
<feature type="region of interest" description="Disordered" evidence="1">
    <location>
        <begin position="29"/>
        <end position="107"/>
    </location>
</feature>
<feature type="compositionally biased region" description="Polar residues" evidence="1">
    <location>
        <begin position="46"/>
        <end position="57"/>
    </location>
</feature>
<feature type="region of interest" description="Disordered" evidence="1">
    <location>
        <begin position="202"/>
        <end position="222"/>
    </location>
</feature>
<evidence type="ECO:0000256" key="2">
    <source>
        <dbReference type="SAM" id="SignalP"/>
    </source>
</evidence>
<evidence type="ECO:0000313" key="3">
    <source>
        <dbReference type="EMBL" id="KAJ3988856.1"/>
    </source>
</evidence>
<dbReference type="Proteomes" id="UP001163850">
    <property type="component" value="Unassembled WGS sequence"/>
</dbReference>
<feature type="region of interest" description="Disordered" evidence="1">
    <location>
        <begin position="134"/>
        <end position="172"/>
    </location>
</feature>
<protein>
    <submittedName>
        <fullName evidence="3">Uncharacterized protein</fullName>
    </submittedName>
</protein>
<reference evidence="3" key="1">
    <citation type="submission" date="2022-08" db="EMBL/GenBank/DDBJ databases">
        <authorList>
            <consortium name="DOE Joint Genome Institute"/>
            <person name="Min B."/>
            <person name="Riley R."/>
            <person name="Sierra-Patev S."/>
            <person name="Naranjo-Ortiz M."/>
            <person name="Looney B."/>
            <person name="Konkel Z."/>
            <person name="Slot J.C."/>
            <person name="Sakamoto Y."/>
            <person name="Steenwyk J.L."/>
            <person name="Rokas A."/>
            <person name="Carro J."/>
            <person name="Camarero S."/>
            <person name="Ferreira P."/>
            <person name="Molpeceres G."/>
            <person name="Ruiz-Duenas F.J."/>
            <person name="Serrano A."/>
            <person name="Henrissat B."/>
            <person name="Drula E."/>
            <person name="Hughes K.W."/>
            <person name="Mata J.L."/>
            <person name="Ishikawa N.K."/>
            <person name="Vargas-Isla R."/>
            <person name="Ushijima S."/>
            <person name="Smith C.A."/>
            <person name="Ahrendt S."/>
            <person name="Andreopoulos W."/>
            <person name="He G."/>
            <person name="Labutti K."/>
            <person name="Lipzen A."/>
            <person name="Ng V."/>
            <person name="Sandor L."/>
            <person name="Barry K."/>
            <person name="Martinez A.T."/>
            <person name="Xiao Y."/>
            <person name="Gibbons J.G."/>
            <person name="Terashima K."/>
            <person name="Hibbett D.S."/>
            <person name="Grigoriev I.V."/>
        </authorList>
    </citation>
    <scope>NUCLEOTIDE SEQUENCE</scope>
    <source>
        <strain evidence="3">TFB7829</strain>
    </source>
</reference>
<evidence type="ECO:0000256" key="1">
    <source>
        <dbReference type="SAM" id="MobiDB-lite"/>
    </source>
</evidence>
<feature type="compositionally biased region" description="Basic and acidic residues" evidence="1">
    <location>
        <begin position="159"/>
        <end position="171"/>
    </location>
</feature>
<dbReference type="AlphaFoldDB" id="A0AA38UXU3"/>
<feature type="chain" id="PRO_5041353431" evidence="2">
    <location>
        <begin position="29"/>
        <end position="237"/>
    </location>
</feature>